<protein>
    <submittedName>
        <fullName evidence="3">TspO/MBR-related_protein</fullName>
    </submittedName>
</protein>
<comment type="caution">
    <text evidence="3">The sequence shown here is derived from an EMBL/GenBank/DDBJ whole genome shotgun (WGS) entry which is preliminary data.</text>
</comment>
<evidence type="ECO:0000256" key="2">
    <source>
        <dbReference type="SAM" id="SignalP"/>
    </source>
</evidence>
<keyword evidence="2" id="KW-0732">Signal</keyword>
<dbReference type="Proteomes" id="UP001642409">
    <property type="component" value="Unassembled WGS sequence"/>
</dbReference>
<evidence type="ECO:0000313" key="4">
    <source>
        <dbReference type="Proteomes" id="UP001642409"/>
    </source>
</evidence>
<reference evidence="3 4" key="1">
    <citation type="submission" date="2024-07" db="EMBL/GenBank/DDBJ databases">
        <authorList>
            <person name="Akdeniz Z."/>
        </authorList>
    </citation>
    <scope>NUCLEOTIDE SEQUENCE [LARGE SCALE GENOMIC DNA]</scope>
</reference>
<dbReference type="InterPro" id="IPR038330">
    <property type="entry name" value="TspO/MBR-related_sf"/>
</dbReference>
<feature type="transmembrane region" description="Helical" evidence="1">
    <location>
        <begin position="201"/>
        <end position="223"/>
    </location>
</feature>
<dbReference type="EMBL" id="CAXDID020000002">
    <property type="protein sequence ID" value="CAL5971526.1"/>
    <property type="molecule type" value="Genomic_DNA"/>
</dbReference>
<evidence type="ECO:0000313" key="3">
    <source>
        <dbReference type="EMBL" id="CAL5971526.1"/>
    </source>
</evidence>
<sequence length="232" mass="27027">MFLKLLFLTSIVFQYMVNASFDVSKAAHQDNITILNPPDYVFSIWGLIYLLQLFQTYYTLKNTQPQLFYWVQILAAAFNSLWIILFCHFENWFWQMMDLVMCYVVLFANMQFFVKWENSAQFICKLYSCIYIGWITQAQMLAVLIWNRHALFMQELTLARGLLLLALILDVVVSIKFNAGYVCVPQLIALLTLIPKIKSDFALCNASKIGIIIDILLIAYQIIKDLKHCVSK</sequence>
<gene>
    <name evidence="3" type="ORF">HINF_LOCUS1466</name>
</gene>
<feature type="transmembrane region" description="Helical" evidence="1">
    <location>
        <begin position="43"/>
        <end position="60"/>
    </location>
</feature>
<evidence type="ECO:0000256" key="1">
    <source>
        <dbReference type="SAM" id="Phobius"/>
    </source>
</evidence>
<name>A0ABP1GJY1_9EUKA</name>
<keyword evidence="1" id="KW-1133">Transmembrane helix</keyword>
<feature type="transmembrane region" description="Helical" evidence="1">
    <location>
        <begin position="67"/>
        <end position="86"/>
    </location>
</feature>
<keyword evidence="1" id="KW-0812">Transmembrane</keyword>
<feature type="transmembrane region" description="Helical" evidence="1">
    <location>
        <begin position="126"/>
        <end position="146"/>
    </location>
</feature>
<accession>A0ABP1GJY1</accession>
<keyword evidence="1" id="KW-0472">Membrane</keyword>
<feature type="signal peptide" evidence="2">
    <location>
        <begin position="1"/>
        <end position="19"/>
    </location>
</feature>
<feature type="chain" id="PRO_5045472503" evidence="2">
    <location>
        <begin position="20"/>
        <end position="232"/>
    </location>
</feature>
<feature type="transmembrane region" description="Helical" evidence="1">
    <location>
        <begin position="166"/>
        <end position="194"/>
    </location>
</feature>
<keyword evidence="4" id="KW-1185">Reference proteome</keyword>
<feature type="transmembrane region" description="Helical" evidence="1">
    <location>
        <begin position="92"/>
        <end position="114"/>
    </location>
</feature>
<proteinExistence type="predicted"/>
<organism evidence="3 4">
    <name type="scientific">Hexamita inflata</name>
    <dbReference type="NCBI Taxonomy" id="28002"/>
    <lineage>
        <taxon>Eukaryota</taxon>
        <taxon>Metamonada</taxon>
        <taxon>Diplomonadida</taxon>
        <taxon>Hexamitidae</taxon>
        <taxon>Hexamitinae</taxon>
        <taxon>Hexamita</taxon>
    </lineage>
</organism>
<dbReference type="Gene3D" id="1.20.1260.100">
    <property type="entry name" value="TspO/MBR protein"/>
    <property type="match status" value="1"/>
</dbReference>